<dbReference type="EMBL" id="ML120936">
    <property type="protein sequence ID" value="RPA88491.1"/>
    <property type="molecule type" value="Genomic_DNA"/>
</dbReference>
<accession>A0A3N4IW10</accession>
<feature type="non-terminal residue" evidence="1">
    <location>
        <position position="1"/>
    </location>
</feature>
<keyword evidence="2" id="KW-1185">Reference proteome</keyword>
<sequence>GLVYSQFYTTTKEIFDAAKVYPFQNKALEGLAVDPKLNSTWQEIVGQTNDNLNCIKKAYLASKRRALASIDACSQNSYGTRQEHRVNLNLLAAMSTQFEQLQNAAQRNTPTDQQVPLFNHPYMISPTNETVLFLLSNLNKLCFGFEYTRSLSTGRAITWEQTRVMLVFLRLLRHCYGGAHLERYSDIWSD</sequence>
<evidence type="ECO:0000313" key="1">
    <source>
        <dbReference type="EMBL" id="RPA88491.1"/>
    </source>
</evidence>
<feature type="non-terminal residue" evidence="1">
    <location>
        <position position="190"/>
    </location>
</feature>
<gene>
    <name evidence="1" type="ORF">L873DRAFT_1557096</name>
</gene>
<proteinExistence type="predicted"/>
<reference evidence="1 2" key="1">
    <citation type="journal article" date="2018" name="Nat. Ecol. Evol.">
        <title>Pezizomycetes genomes reveal the molecular basis of ectomycorrhizal truffle lifestyle.</title>
        <authorList>
            <person name="Murat C."/>
            <person name="Payen T."/>
            <person name="Noel B."/>
            <person name="Kuo A."/>
            <person name="Morin E."/>
            <person name="Chen J."/>
            <person name="Kohler A."/>
            <person name="Krizsan K."/>
            <person name="Balestrini R."/>
            <person name="Da Silva C."/>
            <person name="Montanini B."/>
            <person name="Hainaut M."/>
            <person name="Levati E."/>
            <person name="Barry K.W."/>
            <person name="Belfiori B."/>
            <person name="Cichocki N."/>
            <person name="Clum A."/>
            <person name="Dockter R.B."/>
            <person name="Fauchery L."/>
            <person name="Guy J."/>
            <person name="Iotti M."/>
            <person name="Le Tacon F."/>
            <person name="Lindquist E.A."/>
            <person name="Lipzen A."/>
            <person name="Malagnac F."/>
            <person name="Mello A."/>
            <person name="Molinier V."/>
            <person name="Miyauchi S."/>
            <person name="Poulain J."/>
            <person name="Riccioni C."/>
            <person name="Rubini A."/>
            <person name="Sitrit Y."/>
            <person name="Splivallo R."/>
            <person name="Traeger S."/>
            <person name="Wang M."/>
            <person name="Zifcakova L."/>
            <person name="Wipf D."/>
            <person name="Zambonelli A."/>
            <person name="Paolocci F."/>
            <person name="Nowrousian M."/>
            <person name="Ottonello S."/>
            <person name="Baldrian P."/>
            <person name="Spatafora J.W."/>
            <person name="Henrissat B."/>
            <person name="Nagy L.G."/>
            <person name="Aury J.M."/>
            <person name="Wincker P."/>
            <person name="Grigoriev I.V."/>
            <person name="Bonfante P."/>
            <person name="Martin F.M."/>
        </authorList>
    </citation>
    <scope>NUCLEOTIDE SEQUENCE [LARGE SCALE GENOMIC DNA]</scope>
    <source>
        <strain evidence="1 2">120613-1</strain>
    </source>
</reference>
<organism evidence="1 2">
    <name type="scientific">Choiromyces venosus 120613-1</name>
    <dbReference type="NCBI Taxonomy" id="1336337"/>
    <lineage>
        <taxon>Eukaryota</taxon>
        <taxon>Fungi</taxon>
        <taxon>Dikarya</taxon>
        <taxon>Ascomycota</taxon>
        <taxon>Pezizomycotina</taxon>
        <taxon>Pezizomycetes</taxon>
        <taxon>Pezizales</taxon>
        <taxon>Tuberaceae</taxon>
        <taxon>Choiromyces</taxon>
    </lineage>
</organism>
<dbReference type="Proteomes" id="UP000276215">
    <property type="component" value="Unassembled WGS sequence"/>
</dbReference>
<dbReference type="AlphaFoldDB" id="A0A3N4IW10"/>
<dbReference type="OrthoDB" id="5369347at2759"/>
<name>A0A3N4IW10_9PEZI</name>
<evidence type="ECO:0000313" key="2">
    <source>
        <dbReference type="Proteomes" id="UP000276215"/>
    </source>
</evidence>
<protein>
    <submittedName>
        <fullName evidence="1">Uncharacterized protein</fullName>
    </submittedName>
</protein>